<feature type="non-terminal residue" evidence="1">
    <location>
        <position position="1"/>
    </location>
</feature>
<gene>
    <name evidence="1" type="ORF">AGERDE_LOCUS13314</name>
</gene>
<comment type="caution">
    <text evidence="1">The sequence shown here is derived from an EMBL/GenBank/DDBJ whole genome shotgun (WGS) entry which is preliminary data.</text>
</comment>
<dbReference type="AlphaFoldDB" id="A0A9N9EXM1"/>
<sequence>HTFALHLVKECNQIIKYFKKSHQLNTLLKQAIEELQISGGGLKKFIDTQWTSAYKSIISVNRFERAFIK</sequence>
<keyword evidence="2" id="KW-1185">Reference proteome</keyword>
<accession>A0A9N9EXM1</accession>
<evidence type="ECO:0000313" key="1">
    <source>
        <dbReference type="EMBL" id="CAG8696961.1"/>
    </source>
</evidence>
<dbReference type="Proteomes" id="UP000789831">
    <property type="component" value="Unassembled WGS sequence"/>
</dbReference>
<reference evidence="1" key="1">
    <citation type="submission" date="2021-06" db="EMBL/GenBank/DDBJ databases">
        <authorList>
            <person name="Kallberg Y."/>
            <person name="Tangrot J."/>
            <person name="Rosling A."/>
        </authorList>
    </citation>
    <scope>NUCLEOTIDE SEQUENCE</scope>
    <source>
        <strain evidence="1">MT106</strain>
    </source>
</reference>
<dbReference type="EMBL" id="CAJVPL010016902">
    <property type="protein sequence ID" value="CAG8696961.1"/>
    <property type="molecule type" value="Genomic_DNA"/>
</dbReference>
<organism evidence="1 2">
    <name type="scientific">Ambispora gerdemannii</name>
    <dbReference type="NCBI Taxonomy" id="144530"/>
    <lineage>
        <taxon>Eukaryota</taxon>
        <taxon>Fungi</taxon>
        <taxon>Fungi incertae sedis</taxon>
        <taxon>Mucoromycota</taxon>
        <taxon>Glomeromycotina</taxon>
        <taxon>Glomeromycetes</taxon>
        <taxon>Archaeosporales</taxon>
        <taxon>Ambisporaceae</taxon>
        <taxon>Ambispora</taxon>
    </lineage>
</organism>
<name>A0A9N9EXM1_9GLOM</name>
<protein>
    <submittedName>
        <fullName evidence="1">7553_t:CDS:1</fullName>
    </submittedName>
</protein>
<dbReference type="OrthoDB" id="2436270at2759"/>
<feature type="non-terminal residue" evidence="1">
    <location>
        <position position="69"/>
    </location>
</feature>
<evidence type="ECO:0000313" key="2">
    <source>
        <dbReference type="Proteomes" id="UP000789831"/>
    </source>
</evidence>
<proteinExistence type="predicted"/>